<name>A0A8J3YE43_9ACTN</name>
<dbReference type="EMBL" id="BOOY01000038">
    <property type="protein sequence ID" value="GIJ06055.1"/>
    <property type="molecule type" value="Genomic_DNA"/>
</dbReference>
<comment type="caution">
    <text evidence="1">The sequence shown here is derived from an EMBL/GenBank/DDBJ whole genome shotgun (WGS) entry which is preliminary data.</text>
</comment>
<dbReference type="RefSeq" id="WP_239107886.1">
    <property type="nucleotide sequence ID" value="NZ_BAAAGJ010000014.1"/>
</dbReference>
<keyword evidence="2" id="KW-1185">Reference proteome</keyword>
<evidence type="ECO:0000313" key="2">
    <source>
        <dbReference type="Proteomes" id="UP000652013"/>
    </source>
</evidence>
<organism evidence="1 2">
    <name type="scientific">Spirilliplanes yamanashiensis</name>
    <dbReference type="NCBI Taxonomy" id="42233"/>
    <lineage>
        <taxon>Bacteria</taxon>
        <taxon>Bacillati</taxon>
        <taxon>Actinomycetota</taxon>
        <taxon>Actinomycetes</taxon>
        <taxon>Micromonosporales</taxon>
        <taxon>Micromonosporaceae</taxon>
        <taxon>Spirilliplanes</taxon>
    </lineage>
</organism>
<gene>
    <name evidence="1" type="ORF">Sya03_54070</name>
</gene>
<proteinExistence type="predicted"/>
<evidence type="ECO:0000313" key="1">
    <source>
        <dbReference type="EMBL" id="GIJ06055.1"/>
    </source>
</evidence>
<dbReference type="Proteomes" id="UP000652013">
    <property type="component" value="Unassembled WGS sequence"/>
</dbReference>
<dbReference type="AlphaFoldDB" id="A0A8J3YE43"/>
<protein>
    <submittedName>
        <fullName evidence="1">Uncharacterized protein</fullName>
    </submittedName>
</protein>
<accession>A0A8J3YE43</accession>
<sequence length="156" mass="15962">MTPTGLTLGHREPADADHWIRALAPAPEVACTHLLRTPQPHVAISLSPATDALPPGATASPAAAAAHGLSGRAVVFPGWAGLVGTVTAHTVLTTSAIEEIAVLGGGTLDPDDEIDTRDHVRPVYLDGVLTLQVTPVAGGRWAPFEVPDPTPCCAGH</sequence>
<reference evidence="1" key="1">
    <citation type="submission" date="2021-01" db="EMBL/GenBank/DDBJ databases">
        <title>Whole genome shotgun sequence of Spirilliplanes yamanashiensis NBRC 15828.</title>
        <authorList>
            <person name="Komaki H."/>
            <person name="Tamura T."/>
        </authorList>
    </citation>
    <scope>NUCLEOTIDE SEQUENCE</scope>
    <source>
        <strain evidence="1">NBRC 15828</strain>
    </source>
</reference>